<keyword evidence="6 7" id="KW-0472">Membrane</keyword>
<feature type="coiled-coil region" evidence="8">
    <location>
        <begin position="125"/>
        <end position="185"/>
    </location>
</feature>
<evidence type="ECO:0000313" key="10">
    <source>
        <dbReference type="RefSeq" id="XP_003746133.1"/>
    </source>
</evidence>
<dbReference type="KEGG" id="goe:100903759"/>
<dbReference type="InterPro" id="IPR000744">
    <property type="entry name" value="NSF_attach"/>
</dbReference>
<name>A0AAJ6VZM9_9ACAR</name>
<dbReference type="InterPro" id="IPR011990">
    <property type="entry name" value="TPR-like_helical_dom_sf"/>
</dbReference>
<evidence type="ECO:0000256" key="3">
    <source>
        <dbReference type="ARBA" id="ARBA00022448"/>
    </source>
</evidence>
<evidence type="ECO:0000256" key="7">
    <source>
        <dbReference type="RuleBase" id="RU367013"/>
    </source>
</evidence>
<evidence type="ECO:0000256" key="1">
    <source>
        <dbReference type="ARBA" id="ARBA00004170"/>
    </source>
</evidence>
<evidence type="ECO:0000313" key="9">
    <source>
        <dbReference type="Proteomes" id="UP000694867"/>
    </source>
</evidence>
<evidence type="ECO:0000256" key="5">
    <source>
        <dbReference type="ARBA" id="ARBA00022927"/>
    </source>
</evidence>
<dbReference type="PANTHER" id="PTHR13768">
    <property type="entry name" value="SOLUBLE NSF ATTACHMENT PROTEIN SNAP"/>
    <property type="match status" value="1"/>
</dbReference>
<dbReference type="GO" id="GO:0019905">
    <property type="term" value="F:syntaxin binding"/>
    <property type="evidence" value="ECO:0007669"/>
    <property type="project" value="TreeGrafter"/>
</dbReference>
<protein>
    <submittedName>
        <fullName evidence="10">Alpha-soluble NSF attachment protein</fullName>
    </submittedName>
</protein>
<keyword evidence="3 7" id="KW-0813">Transport</keyword>
<dbReference type="GO" id="GO:0035494">
    <property type="term" value="P:SNARE complex disassembly"/>
    <property type="evidence" value="ECO:0007669"/>
    <property type="project" value="TreeGrafter"/>
</dbReference>
<comment type="function">
    <text evidence="7">Required for vesicular transport between the endoplasmic reticulum and the Golgi apparatus.</text>
</comment>
<keyword evidence="9" id="KW-1185">Reference proteome</keyword>
<dbReference type="PANTHER" id="PTHR13768:SF8">
    <property type="entry name" value="ALPHA-SOLUBLE NSF ATTACHMENT PROTEIN"/>
    <property type="match status" value="1"/>
</dbReference>
<keyword evidence="8" id="KW-0175">Coiled coil</keyword>
<reference evidence="10" key="1">
    <citation type="submission" date="2025-08" db="UniProtKB">
        <authorList>
            <consortium name="RefSeq"/>
        </authorList>
    </citation>
    <scope>IDENTIFICATION</scope>
</reference>
<dbReference type="Pfam" id="PF14938">
    <property type="entry name" value="SNAP"/>
    <property type="match status" value="1"/>
</dbReference>
<evidence type="ECO:0000256" key="2">
    <source>
        <dbReference type="ARBA" id="ARBA00010050"/>
    </source>
</evidence>
<proteinExistence type="inferred from homology"/>
<dbReference type="GO" id="GO:0005774">
    <property type="term" value="C:vacuolar membrane"/>
    <property type="evidence" value="ECO:0007669"/>
    <property type="project" value="TreeGrafter"/>
</dbReference>
<dbReference type="PRINTS" id="PR00448">
    <property type="entry name" value="NSFATTACHMNT"/>
</dbReference>
<evidence type="ECO:0000256" key="8">
    <source>
        <dbReference type="SAM" id="Coils"/>
    </source>
</evidence>
<keyword evidence="5 7" id="KW-0653">Protein transport</keyword>
<organism evidence="9 10">
    <name type="scientific">Galendromus occidentalis</name>
    <name type="common">western predatory mite</name>
    <dbReference type="NCBI Taxonomy" id="34638"/>
    <lineage>
        <taxon>Eukaryota</taxon>
        <taxon>Metazoa</taxon>
        <taxon>Ecdysozoa</taxon>
        <taxon>Arthropoda</taxon>
        <taxon>Chelicerata</taxon>
        <taxon>Arachnida</taxon>
        <taxon>Acari</taxon>
        <taxon>Parasitiformes</taxon>
        <taxon>Mesostigmata</taxon>
        <taxon>Gamasina</taxon>
        <taxon>Phytoseioidea</taxon>
        <taxon>Phytoseiidae</taxon>
        <taxon>Typhlodrominae</taxon>
        <taxon>Galendromus</taxon>
    </lineage>
</organism>
<sequence length="291" mass="32628">MADNEQRAINLLAEAESKLKPAGFISGIFGGGNRSEEACELFTKAANSFKMAKKWSSAGNAFLKAGNIQIKAGNRHEAGTNFVDAGNCFKKSEPLTAVECYQRAIEIYTDMGRFNIAAKHHVSIAELFENELNDIDKAIVHYEQAAEYYKGEESHSSANKLLLQVAKYSAQLEKYDKAIEIYEQVATTNLDSSLLKYSAKEQFFRAALCHLCVDTLNATHALNKYDEMYPSFADSREYKLIKTLIAKLEDQDLDGFTQAVADYDSISRLDQWYTTMLLRVKKTLQGESDLC</sequence>
<accession>A0AAJ6VZM9</accession>
<dbReference type="GO" id="GO:0006886">
    <property type="term" value="P:intracellular protein transport"/>
    <property type="evidence" value="ECO:0007669"/>
    <property type="project" value="UniProtKB-UniRule"/>
</dbReference>
<evidence type="ECO:0000256" key="4">
    <source>
        <dbReference type="ARBA" id="ARBA00022892"/>
    </source>
</evidence>
<dbReference type="SUPFAM" id="SSF48452">
    <property type="entry name" value="TPR-like"/>
    <property type="match status" value="1"/>
</dbReference>
<dbReference type="CDD" id="cd15832">
    <property type="entry name" value="SNAP"/>
    <property type="match status" value="1"/>
</dbReference>
<keyword evidence="4 7" id="KW-0931">ER-Golgi transport</keyword>
<dbReference type="AlphaFoldDB" id="A0AAJ6VZM9"/>
<dbReference type="Proteomes" id="UP000694867">
    <property type="component" value="Unplaced"/>
</dbReference>
<dbReference type="GO" id="GO:0031201">
    <property type="term" value="C:SNARE complex"/>
    <property type="evidence" value="ECO:0007669"/>
    <property type="project" value="TreeGrafter"/>
</dbReference>
<evidence type="ECO:0000256" key="6">
    <source>
        <dbReference type="ARBA" id="ARBA00023136"/>
    </source>
</evidence>
<comment type="subcellular location">
    <subcellularLocation>
        <location evidence="1 7">Membrane</location>
        <topology evidence="1 7">Peripheral membrane protein</topology>
    </subcellularLocation>
</comment>
<gene>
    <name evidence="10" type="primary">LOC100903759</name>
</gene>
<dbReference type="RefSeq" id="XP_003746133.1">
    <property type="nucleotide sequence ID" value="XM_003746085.2"/>
</dbReference>
<comment type="similarity">
    <text evidence="2 7">Belongs to the SNAP family.</text>
</comment>
<dbReference type="GO" id="GO:0005483">
    <property type="term" value="F:soluble NSF attachment protein activity"/>
    <property type="evidence" value="ECO:0007669"/>
    <property type="project" value="TreeGrafter"/>
</dbReference>
<dbReference type="FunFam" id="1.25.40.10:FF:000028">
    <property type="entry name" value="beta-soluble NSF attachment protein-like isoform X1"/>
    <property type="match status" value="1"/>
</dbReference>
<dbReference type="GeneID" id="100903759"/>
<dbReference type="Gene3D" id="1.25.40.10">
    <property type="entry name" value="Tetratricopeptide repeat domain"/>
    <property type="match status" value="1"/>
</dbReference>